<evidence type="ECO:0000259" key="10">
    <source>
        <dbReference type="PROSITE" id="PS50878"/>
    </source>
</evidence>
<dbReference type="GO" id="GO:0003723">
    <property type="term" value="F:RNA binding"/>
    <property type="evidence" value="ECO:0007669"/>
    <property type="project" value="InterPro"/>
</dbReference>
<organism evidence="11 12">
    <name type="scientific">Aurantimonas coralicida</name>
    <dbReference type="NCBI Taxonomy" id="182270"/>
    <lineage>
        <taxon>Bacteria</taxon>
        <taxon>Pseudomonadati</taxon>
        <taxon>Pseudomonadota</taxon>
        <taxon>Alphaproteobacteria</taxon>
        <taxon>Hyphomicrobiales</taxon>
        <taxon>Aurantimonadaceae</taxon>
        <taxon>Aurantimonas</taxon>
    </lineage>
</organism>
<dbReference type="PROSITE" id="PS50878">
    <property type="entry name" value="RT_POL"/>
    <property type="match status" value="1"/>
</dbReference>
<evidence type="ECO:0000313" key="11">
    <source>
        <dbReference type="EMBL" id="HET99299.1"/>
    </source>
</evidence>
<dbReference type="CDD" id="cd03487">
    <property type="entry name" value="RT_Bac_retron_II"/>
    <property type="match status" value="1"/>
</dbReference>
<keyword evidence="5" id="KW-0460">Magnesium</keyword>
<dbReference type="PANTHER" id="PTHR34047:SF7">
    <property type="entry name" value="RNA-DIRECTED DNA POLYMERASE"/>
    <property type="match status" value="1"/>
</dbReference>
<feature type="domain" description="Reverse transcriptase" evidence="10">
    <location>
        <begin position="1"/>
        <end position="263"/>
    </location>
</feature>
<dbReference type="InterPro" id="IPR051083">
    <property type="entry name" value="GrpII_Intron_Splice-Mob/Def"/>
</dbReference>
<dbReference type="InterPro" id="IPR043502">
    <property type="entry name" value="DNA/RNA_pol_sf"/>
</dbReference>
<keyword evidence="3" id="KW-0548">Nucleotidyltransferase</keyword>
<keyword evidence="2" id="KW-0808">Transferase</keyword>
<dbReference type="EC" id="2.7.7.49" evidence="1"/>
<evidence type="ECO:0000256" key="4">
    <source>
        <dbReference type="ARBA" id="ARBA00022723"/>
    </source>
</evidence>
<sequence length="341" mass="39221">MINSDPLESALVELRVPSHWIKSYLQYRDRLESSGFPCIFELDHLAYHLSFEPSALRVLVHNPQGSYNFIEIPKKRGGIRKISAPLPALLYAQRWIKNNIVDKLNIDESAHAYVRTRSIVTHARLHIEGRVIYRTDIRDFFGSISFDSVVSLIYSLGYSQDVLFDIASICCLHGSLPQGASTSPALSNVIFYKTDRALSTLASSFGLRYSRYADDLCFSGEHIPRKFIDKSTSILNADGYILNSEKTRLETSRSRRVICGLSIGDGRVKPVKSFRRAVRAETNNFLKQTKERSVVYWEVTPFFIDRLLGRLNFWKSVEPDNKWIVEHEQIVRRRIRTILEM</sequence>
<dbReference type="PRINTS" id="PR00866">
    <property type="entry name" value="RNADNAPOLMS"/>
</dbReference>
<evidence type="ECO:0000256" key="3">
    <source>
        <dbReference type="ARBA" id="ARBA00022695"/>
    </source>
</evidence>
<comment type="similarity">
    <text evidence="8">Belongs to the bacterial reverse transcriptase family.</text>
</comment>
<evidence type="ECO:0000256" key="9">
    <source>
        <dbReference type="ARBA" id="ARBA00048173"/>
    </source>
</evidence>
<gene>
    <name evidence="11" type="ORF">ENH89_02755</name>
</gene>
<dbReference type="EMBL" id="DRGN01000034">
    <property type="protein sequence ID" value="HET99299.1"/>
    <property type="molecule type" value="Genomic_DNA"/>
</dbReference>
<name>A0A9C9NC41_9HYPH</name>
<evidence type="ECO:0000256" key="8">
    <source>
        <dbReference type="ARBA" id="ARBA00034120"/>
    </source>
</evidence>
<dbReference type="PANTHER" id="PTHR34047">
    <property type="entry name" value="NUCLEAR INTRON MATURASE 1, MITOCHONDRIAL-RELATED"/>
    <property type="match status" value="1"/>
</dbReference>
<dbReference type="GO" id="GO:0046872">
    <property type="term" value="F:metal ion binding"/>
    <property type="evidence" value="ECO:0007669"/>
    <property type="project" value="UniProtKB-KW"/>
</dbReference>
<comment type="caution">
    <text evidence="11">The sequence shown here is derived from an EMBL/GenBank/DDBJ whole genome shotgun (WGS) entry which is preliminary data.</text>
</comment>
<evidence type="ECO:0000256" key="7">
    <source>
        <dbReference type="ARBA" id="ARBA00023118"/>
    </source>
</evidence>
<dbReference type="AlphaFoldDB" id="A0A9C9NC41"/>
<keyword evidence="6 11" id="KW-0695">RNA-directed DNA polymerase</keyword>
<evidence type="ECO:0000313" key="12">
    <source>
        <dbReference type="Proteomes" id="UP000885680"/>
    </source>
</evidence>
<evidence type="ECO:0000256" key="1">
    <source>
        <dbReference type="ARBA" id="ARBA00012493"/>
    </source>
</evidence>
<reference evidence="11" key="1">
    <citation type="journal article" date="2020" name="mSystems">
        <title>Genome- and Community-Level Interaction Insights into Carbon Utilization and Element Cycling Functions of Hydrothermarchaeota in Hydrothermal Sediment.</title>
        <authorList>
            <person name="Zhou Z."/>
            <person name="Liu Y."/>
            <person name="Xu W."/>
            <person name="Pan J."/>
            <person name="Luo Z.H."/>
            <person name="Li M."/>
        </authorList>
    </citation>
    <scope>NUCLEOTIDE SEQUENCE</scope>
    <source>
        <strain evidence="11">HyVt-347</strain>
    </source>
</reference>
<dbReference type="Proteomes" id="UP000885680">
    <property type="component" value="Unassembled WGS sequence"/>
</dbReference>
<evidence type="ECO:0000256" key="5">
    <source>
        <dbReference type="ARBA" id="ARBA00022842"/>
    </source>
</evidence>
<evidence type="ECO:0000256" key="2">
    <source>
        <dbReference type="ARBA" id="ARBA00022679"/>
    </source>
</evidence>
<dbReference type="InterPro" id="IPR000477">
    <property type="entry name" value="RT_dom"/>
</dbReference>
<evidence type="ECO:0000256" key="6">
    <source>
        <dbReference type="ARBA" id="ARBA00022918"/>
    </source>
</evidence>
<accession>A0A9C9NC41</accession>
<dbReference type="InterPro" id="IPR000123">
    <property type="entry name" value="Reverse_transcriptase_msDNA"/>
</dbReference>
<comment type="catalytic activity">
    <reaction evidence="9">
        <text>DNA(n) + a 2'-deoxyribonucleoside 5'-triphosphate = DNA(n+1) + diphosphate</text>
        <dbReference type="Rhea" id="RHEA:22508"/>
        <dbReference type="Rhea" id="RHEA-COMP:17339"/>
        <dbReference type="Rhea" id="RHEA-COMP:17340"/>
        <dbReference type="ChEBI" id="CHEBI:33019"/>
        <dbReference type="ChEBI" id="CHEBI:61560"/>
        <dbReference type="ChEBI" id="CHEBI:173112"/>
        <dbReference type="EC" id="2.7.7.49"/>
    </reaction>
</comment>
<dbReference type="SUPFAM" id="SSF56672">
    <property type="entry name" value="DNA/RNA polymerases"/>
    <property type="match status" value="1"/>
</dbReference>
<keyword evidence="7" id="KW-0051">Antiviral defense</keyword>
<dbReference type="GO" id="GO:0051607">
    <property type="term" value="P:defense response to virus"/>
    <property type="evidence" value="ECO:0007669"/>
    <property type="project" value="UniProtKB-KW"/>
</dbReference>
<proteinExistence type="inferred from homology"/>
<keyword evidence="4" id="KW-0479">Metal-binding</keyword>
<dbReference type="GO" id="GO:0003964">
    <property type="term" value="F:RNA-directed DNA polymerase activity"/>
    <property type="evidence" value="ECO:0007669"/>
    <property type="project" value="UniProtKB-KW"/>
</dbReference>
<protein>
    <recommendedName>
        <fullName evidence="1">RNA-directed DNA polymerase</fullName>
        <ecNumber evidence="1">2.7.7.49</ecNumber>
    </recommendedName>
</protein>
<dbReference type="Pfam" id="PF00078">
    <property type="entry name" value="RVT_1"/>
    <property type="match status" value="1"/>
</dbReference>